<evidence type="ECO:0000259" key="5">
    <source>
        <dbReference type="PROSITE" id="PS50893"/>
    </source>
</evidence>
<dbReference type="PANTHER" id="PTHR42798:SF7">
    <property type="entry name" value="ALPHA-D-RIBOSE 1-METHYLPHOSPHONATE 5-TRIPHOSPHATE SYNTHASE SUBUNIT PHNL"/>
    <property type="match status" value="1"/>
</dbReference>
<evidence type="ECO:0000313" key="7">
    <source>
        <dbReference type="Proteomes" id="UP000295184"/>
    </source>
</evidence>
<dbReference type="Proteomes" id="UP000295184">
    <property type="component" value="Unassembled WGS sequence"/>
</dbReference>
<dbReference type="Gene3D" id="3.40.50.300">
    <property type="entry name" value="P-loop containing nucleotide triphosphate hydrolases"/>
    <property type="match status" value="1"/>
</dbReference>
<dbReference type="PROSITE" id="PS00211">
    <property type="entry name" value="ABC_TRANSPORTER_1"/>
    <property type="match status" value="1"/>
</dbReference>
<dbReference type="FunFam" id="3.40.50.300:FF:000032">
    <property type="entry name" value="Export ABC transporter ATP-binding protein"/>
    <property type="match status" value="1"/>
</dbReference>
<dbReference type="AlphaFoldDB" id="A0A4R1QIS0"/>
<dbReference type="InterPro" id="IPR003439">
    <property type="entry name" value="ABC_transporter-like_ATP-bd"/>
</dbReference>
<comment type="similarity">
    <text evidence="1">Belongs to the ABC transporter superfamily.</text>
</comment>
<evidence type="ECO:0000313" key="6">
    <source>
        <dbReference type="EMBL" id="TCL50440.1"/>
    </source>
</evidence>
<dbReference type="InterPro" id="IPR017871">
    <property type="entry name" value="ABC_transporter-like_CS"/>
</dbReference>
<dbReference type="InterPro" id="IPR003593">
    <property type="entry name" value="AAA+_ATPase"/>
</dbReference>
<dbReference type="Pfam" id="PF00005">
    <property type="entry name" value="ABC_tran"/>
    <property type="match status" value="1"/>
</dbReference>
<feature type="domain" description="ABC transporter" evidence="5">
    <location>
        <begin position="5"/>
        <end position="244"/>
    </location>
</feature>
<keyword evidence="2" id="KW-0813">Transport</keyword>
<keyword evidence="3" id="KW-0547">Nucleotide-binding</keyword>
<dbReference type="STRING" id="1650663.GCA_001486665_03298"/>
<dbReference type="InterPro" id="IPR017911">
    <property type="entry name" value="MacB-like_ATP-bd"/>
</dbReference>
<dbReference type="OrthoDB" id="9802264at2"/>
<evidence type="ECO:0000256" key="1">
    <source>
        <dbReference type="ARBA" id="ARBA00005417"/>
    </source>
</evidence>
<accession>A0A4R1QIS0</accession>
<dbReference type="SMART" id="SM00382">
    <property type="entry name" value="AAA"/>
    <property type="match status" value="1"/>
</dbReference>
<keyword evidence="4 6" id="KW-0067">ATP-binding</keyword>
<evidence type="ECO:0000256" key="4">
    <source>
        <dbReference type="ARBA" id="ARBA00022840"/>
    </source>
</evidence>
<name>A0A4R1QIS0_9FIRM</name>
<protein>
    <submittedName>
        <fullName evidence="6">Putative ABC transport system ATP-binding protein</fullName>
    </submittedName>
</protein>
<dbReference type="GO" id="GO:0098796">
    <property type="term" value="C:membrane protein complex"/>
    <property type="evidence" value="ECO:0007669"/>
    <property type="project" value="UniProtKB-ARBA"/>
</dbReference>
<dbReference type="InterPro" id="IPR027417">
    <property type="entry name" value="P-loop_NTPase"/>
</dbReference>
<evidence type="ECO:0000256" key="3">
    <source>
        <dbReference type="ARBA" id="ARBA00022741"/>
    </source>
</evidence>
<comment type="caution">
    <text evidence="6">The sequence shown here is derived from an EMBL/GenBank/DDBJ whole genome shotgun (WGS) entry which is preliminary data.</text>
</comment>
<dbReference type="PANTHER" id="PTHR42798">
    <property type="entry name" value="LIPOPROTEIN-RELEASING SYSTEM ATP-BINDING PROTEIN LOLD"/>
    <property type="match status" value="1"/>
</dbReference>
<dbReference type="CDD" id="cd03255">
    <property type="entry name" value="ABC_MJ0796_LolCDE_FtsE"/>
    <property type="match status" value="1"/>
</dbReference>
<gene>
    <name evidence="6" type="ORF">EDD77_1497</name>
</gene>
<dbReference type="RefSeq" id="WP_058966822.1">
    <property type="nucleotide sequence ID" value="NZ_CABKVM010000019.1"/>
</dbReference>
<dbReference type="EMBL" id="SLUM01000049">
    <property type="protein sequence ID" value="TCL50440.1"/>
    <property type="molecule type" value="Genomic_DNA"/>
</dbReference>
<dbReference type="GO" id="GO:0022857">
    <property type="term" value="F:transmembrane transporter activity"/>
    <property type="evidence" value="ECO:0007669"/>
    <property type="project" value="UniProtKB-ARBA"/>
</dbReference>
<dbReference type="PROSITE" id="PS50893">
    <property type="entry name" value="ABC_TRANSPORTER_2"/>
    <property type="match status" value="1"/>
</dbReference>
<reference evidence="6 7" key="1">
    <citation type="submission" date="2019-03" db="EMBL/GenBank/DDBJ databases">
        <title>Genomic Encyclopedia of Type Strains, Phase IV (KMG-IV): sequencing the most valuable type-strain genomes for metagenomic binning, comparative biology and taxonomic classification.</title>
        <authorList>
            <person name="Goeker M."/>
        </authorList>
    </citation>
    <scope>NUCLEOTIDE SEQUENCE [LARGE SCALE GENOMIC DNA]</scope>
    <source>
        <strain evidence="6 7">DSM 100451</strain>
    </source>
</reference>
<proteinExistence type="inferred from homology"/>
<organism evidence="6 7">
    <name type="scientific">Allofournierella massiliensis</name>
    <dbReference type="NCBI Taxonomy" id="1650663"/>
    <lineage>
        <taxon>Bacteria</taxon>
        <taxon>Bacillati</taxon>
        <taxon>Bacillota</taxon>
        <taxon>Clostridia</taxon>
        <taxon>Eubacteriales</taxon>
        <taxon>Oscillospiraceae</taxon>
        <taxon>Allofournierella</taxon>
    </lineage>
</organism>
<dbReference type="SUPFAM" id="SSF52540">
    <property type="entry name" value="P-loop containing nucleoside triphosphate hydrolases"/>
    <property type="match status" value="1"/>
</dbReference>
<sequence length="264" mass="29093">MAPIIRVEHLRKVYRVGHEKVIALNDVNLAIEPGEICCIVGPSGSGKSTLLNQLAGLEKPTRGDVYIGRHNISQMTENELAKFRQEHLGFIFQSYNLLPNLTAAENVALPLMFKGVGRKERIKLATQELKKMGLGKRAGHKPTEMSGGQQQRVGIARAFVAKPKVIFADEPTGNLDSQTTKQVLYRMLNMAKENNITFVMVTHERDLAAVADRVVTIKDGKVESDVVMDAQAKAAAMAEMFSDIMEQEAPAEPNTTVPLNTEKQ</sequence>
<dbReference type="GO" id="GO:0016887">
    <property type="term" value="F:ATP hydrolysis activity"/>
    <property type="evidence" value="ECO:0007669"/>
    <property type="project" value="InterPro"/>
</dbReference>
<evidence type="ECO:0000256" key="2">
    <source>
        <dbReference type="ARBA" id="ARBA00022448"/>
    </source>
</evidence>
<dbReference type="GO" id="GO:0005524">
    <property type="term" value="F:ATP binding"/>
    <property type="evidence" value="ECO:0007669"/>
    <property type="project" value="UniProtKB-KW"/>
</dbReference>